<dbReference type="OrthoDB" id="9970295at2759"/>
<dbReference type="PANTHER" id="PTHR22925">
    <property type="entry name" value="GLYCOSYL HYDROLASE 43 FAMILY MEMBER"/>
    <property type="match status" value="1"/>
</dbReference>
<name>A0A9D4V5B9_ADICA</name>
<dbReference type="AlphaFoldDB" id="A0A9D4V5B9"/>
<accession>A0A9D4V5B9</accession>
<organism evidence="1 2">
    <name type="scientific">Adiantum capillus-veneris</name>
    <name type="common">Maidenhair fern</name>
    <dbReference type="NCBI Taxonomy" id="13818"/>
    <lineage>
        <taxon>Eukaryota</taxon>
        <taxon>Viridiplantae</taxon>
        <taxon>Streptophyta</taxon>
        <taxon>Embryophyta</taxon>
        <taxon>Tracheophyta</taxon>
        <taxon>Polypodiopsida</taxon>
        <taxon>Polypodiidae</taxon>
        <taxon>Polypodiales</taxon>
        <taxon>Pteridineae</taxon>
        <taxon>Pteridaceae</taxon>
        <taxon>Vittarioideae</taxon>
        <taxon>Adiantum</taxon>
    </lineage>
</organism>
<reference evidence="1 2" key="1">
    <citation type="submission" date="2021-01" db="EMBL/GenBank/DDBJ databases">
        <title>Adiantum capillus-veneris genome.</title>
        <authorList>
            <person name="Fang Y."/>
            <person name="Liao Q."/>
        </authorList>
    </citation>
    <scope>NUCLEOTIDE SEQUENCE [LARGE SCALE GENOMIC DNA]</scope>
    <source>
        <strain evidence="1">H3</strain>
        <tissue evidence="1">Leaf</tissue>
    </source>
</reference>
<gene>
    <name evidence="1" type="ORF">GOP47_0005548</name>
</gene>
<evidence type="ECO:0000313" key="2">
    <source>
        <dbReference type="Proteomes" id="UP000886520"/>
    </source>
</evidence>
<dbReference type="PANTHER" id="PTHR22925:SF3">
    <property type="entry name" value="GLYCOSYL HYDROLASE FAMILY PROTEIN 43"/>
    <property type="match status" value="1"/>
</dbReference>
<protein>
    <submittedName>
        <fullName evidence="1">Uncharacterized protein</fullName>
    </submittedName>
</protein>
<dbReference type="Proteomes" id="UP000886520">
    <property type="component" value="Chromosome 5"/>
</dbReference>
<evidence type="ECO:0000313" key="1">
    <source>
        <dbReference type="EMBL" id="KAI5080069.1"/>
    </source>
</evidence>
<sequence length="109" mass="12447">MEEGRSDRAREALELAYRMANLLNTGLDRPTHRTSICCGVLFFCFRCSFLTCFHVDVIGIRCYSSKDLRTWRNEVCMWMHMDAANYSKSSVGLAHCPTPVGSFTYLYSG</sequence>
<comment type="caution">
    <text evidence="1">The sequence shown here is derived from an EMBL/GenBank/DDBJ whole genome shotgun (WGS) entry which is preliminary data.</text>
</comment>
<proteinExistence type="predicted"/>
<keyword evidence="2" id="KW-1185">Reference proteome</keyword>
<dbReference type="EMBL" id="JABFUD020000005">
    <property type="protein sequence ID" value="KAI5080069.1"/>
    <property type="molecule type" value="Genomic_DNA"/>
</dbReference>